<dbReference type="InParanoid" id="A0A067QDT3"/>
<protein>
    <submittedName>
        <fullName evidence="1">Uncharacterized protein</fullName>
    </submittedName>
</protein>
<evidence type="ECO:0000313" key="1">
    <source>
        <dbReference type="EMBL" id="KDQ61662.1"/>
    </source>
</evidence>
<dbReference type="AlphaFoldDB" id="A0A067QDT3"/>
<dbReference type="EMBL" id="KL197712">
    <property type="protein sequence ID" value="KDQ61662.1"/>
    <property type="molecule type" value="Genomic_DNA"/>
</dbReference>
<dbReference type="HOGENOM" id="CLU_1619284_0_0_1"/>
<evidence type="ECO:0000313" key="2">
    <source>
        <dbReference type="Proteomes" id="UP000027265"/>
    </source>
</evidence>
<organism evidence="1 2">
    <name type="scientific">Jaapia argillacea MUCL 33604</name>
    <dbReference type="NCBI Taxonomy" id="933084"/>
    <lineage>
        <taxon>Eukaryota</taxon>
        <taxon>Fungi</taxon>
        <taxon>Dikarya</taxon>
        <taxon>Basidiomycota</taxon>
        <taxon>Agaricomycotina</taxon>
        <taxon>Agaricomycetes</taxon>
        <taxon>Agaricomycetidae</taxon>
        <taxon>Jaapiales</taxon>
        <taxon>Jaapiaceae</taxon>
        <taxon>Jaapia</taxon>
    </lineage>
</organism>
<name>A0A067QDT3_9AGAM</name>
<gene>
    <name evidence="1" type="ORF">JAAARDRAFT_190398</name>
</gene>
<keyword evidence="2" id="KW-1185">Reference proteome</keyword>
<accession>A0A067QDT3</accession>
<sequence>MSDLGPDAAIHNRLQELLSSQINGEAVLFALLRKLLGATFENVDAVANFNSMTIQIQPDKSFGKEFDGSIQATPPGISTGRLFSRVPLKGAYTIAAAFTQGGTAVVFDKFFMKPGRLDEGEEVDNQDLRASLLNDAVFCGSGFVSQIEPALGVGVWKVLPPSGA</sequence>
<dbReference type="Proteomes" id="UP000027265">
    <property type="component" value="Unassembled WGS sequence"/>
</dbReference>
<reference evidence="2" key="1">
    <citation type="journal article" date="2014" name="Proc. Natl. Acad. Sci. U.S.A.">
        <title>Extensive sampling of basidiomycete genomes demonstrates inadequacy of the white-rot/brown-rot paradigm for wood decay fungi.</title>
        <authorList>
            <person name="Riley R."/>
            <person name="Salamov A.A."/>
            <person name="Brown D.W."/>
            <person name="Nagy L.G."/>
            <person name="Floudas D."/>
            <person name="Held B.W."/>
            <person name="Levasseur A."/>
            <person name="Lombard V."/>
            <person name="Morin E."/>
            <person name="Otillar R."/>
            <person name="Lindquist E.A."/>
            <person name="Sun H."/>
            <person name="LaButti K.M."/>
            <person name="Schmutz J."/>
            <person name="Jabbour D."/>
            <person name="Luo H."/>
            <person name="Baker S.E."/>
            <person name="Pisabarro A.G."/>
            <person name="Walton J.D."/>
            <person name="Blanchette R.A."/>
            <person name="Henrissat B."/>
            <person name="Martin F."/>
            <person name="Cullen D."/>
            <person name="Hibbett D.S."/>
            <person name="Grigoriev I.V."/>
        </authorList>
    </citation>
    <scope>NUCLEOTIDE SEQUENCE [LARGE SCALE GENOMIC DNA]</scope>
    <source>
        <strain evidence="2">MUCL 33604</strain>
    </source>
</reference>
<proteinExistence type="predicted"/>